<evidence type="ECO:0000313" key="2">
    <source>
        <dbReference type="Proteomes" id="UP001054821"/>
    </source>
</evidence>
<sequence length="128" mass="14747">MGVFKLPVTLYAELNSMISKFWWKNSEYCKAGKGRASSYVWRSLTWGRELLFNWIRKRIVDGQDTLVYGDAWIPRPNSFCSFAPQVLDQETKVSAFIFPNGNWNVDLLNLCFRAEDVKAISSILLSVN</sequence>
<protein>
    <submittedName>
        <fullName evidence="1">Uncharacterized protein</fullName>
    </submittedName>
</protein>
<dbReference type="EMBL" id="JAJFAZ020000002">
    <property type="protein sequence ID" value="KAI5343872.1"/>
    <property type="molecule type" value="Genomic_DNA"/>
</dbReference>
<organism evidence="1 2">
    <name type="scientific">Prunus dulcis</name>
    <name type="common">Almond</name>
    <name type="synonym">Amygdalus dulcis</name>
    <dbReference type="NCBI Taxonomy" id="3755"/>
    <lineage>
        <taxon>Eukaryota</taxon>
        <taxon>Viridiplantae</taxon>
        <taxon>Streptophyta</taxon>
        <taxon>Embryophyta</taxon>
        <taxon>Tracheophyta</taxon>
        <taxon>Spermatophyta</taxon>
        <taxon>Magnoliopsida</taxon>
        <taxon>eudicotyledons</taxon>
        <taxon>Gunneridae</taxon>
        <taxon>Pentapetalae</taxon>
        <taxon>rosids</taxon>
        <taxon>fabids</taxon>
        <taxon>Rosales</taxon>
        <taxon>Rosaceae</taxon>
        <taxon>Amygdaloideae</taxon>
        <taxon>Amygdaleae</taxon>
        <taxon>Prunus</taxon>
    </lineage>
</organism>
<evidence type="ECO:0000313" key="1">
    <source>
        <dbReference type="EMBL" id="KAI5343872.1"/>
    </source>
</evidence>
<keyword evidence="2" id="KW-1185">Reference proteome</keyword>
<gene>
    <name evidence="1" type="ORF">L3X38_011748</name>
</gene>
<accession>A0AAD4WKA1</accession>
<reference evidence="1 2" key="1">
    <citation type="journal article" date="2022" name="G3 (Bethesda)">
        <title>Whole-genome sequence and methylome profiling of the almond [Prunus dulcis (Mill.) D.A. Webb] cultivar 'Nonpareil'.</title>
        <authorList>
            <person name="D'Amico-Willman K.M."/>
            <person name="Ouma W.Z."/>
            <person name="Meulia T."/>
            <person name="Sideli G.M."/>
            <person name="Gradziel T.M."/>
            <person name="Fresnedo-Ramirez J."/>
        </authorList>
    </citation>
    <scope>NUCLEOTIDE SEQUENCE [LARGE SCALE GENOMIC DNA]</scope>
    <source>
        <strain evidence="1">Clone GOH B32 T37-40</strain>
    </source>
</reference>
<comment type="caution">
    <text evidence="1">The sequence shown here is derived from an EMBL/GenBank/DDBJ whole genome shotgun (WGS) entry which is preliminary data.</text>
</comment>
<dbReference type="AlphaFoldDB" id="A0AAD4WKA1"/>
<proteinExistence type="predicted"/>
<name>A0AAD4WKA1_PRUDU</name>
<dbReference type="Proteomes" id="UP001054821">
    <property type="component" value="Chromosome 2"/>
</dbReference>